<feature type="non-terminal residue" evidence="1">
    <location>
        <position position="284"/>
    </location>
</feature>
<dbReference type="AlphaFoldDB" id="A0A382F6S5"/>
<organism evidence="1">
    <name type="scientific">marine metagenome</name>
    <dbReference type="NCBI Taxonomy" id="408172"/>
    <lineage>
        <taxon>unclassified sequences</taxon>
        <taxon>metagenomes</taxon>
        <taxon>ecological metagenomes</taxon>
    </lineage>
</organism>
<evidence type="ECO:0000313" key="1">
    <source>
        <dbReference type="EMBL" id="SVB58738.1"/>
    </source>
</evidence>
<sequence>VNLQDRCLRINENIPDGGLYTGERREVHPNSKVPWRISPVPFPISAEDLVWLENLGTHLLKFYKVCNLLYSQSTRGIQPKWISDYLDKGKPETVIEFGRMRRFKSQLPQVIRPDILPTENGMVISELDSIPGGIGFTGGLSIQYSELGCEILGGSNGMATGFAEMVRSLSKKDQPVLAIIVSDEAEDYRQEMYWLASELNRLGLYARTVHPRDIIFTETGLFLDEDEGNIQVDIVYRFFELFDLKNIPKSELILYAAKKRNVIITPPPKAYLEEKLLFALFHHP</sequence>
<accession>A0A382F6S5</accession>
<gene>
    <name evidence="1" type="ORF">METZ01_LOCUS211592</name>
</gene>
<feature type="non-terminal residue" evidence="1">
    <location>
        <position position="1"/>
    </location>
</feature>
<name>A0A382F6S5_9ZZZZ</name>
<dbReference type="EMBL" id="UINC01048330">
    <property type="protein sequence ID" value="SVB58738.1"/>
    <property type="molecule type" value="Genomic_DNA"/>
</dbReference>
<proteinExistence type="predicted"/>
<reference evidence="1" key="1">
    <citation type="submission" date="2018-05" db="EMBL/GenBank/DDBJ databases">
        <authorList>
            <person name="Lanie J.A."/>
            <person name="Ng W.-L."/>
            <person name="Kazmierczak K.M."/>
            <person name="Andrzejewski T.M."/>
            <person name="Davidsen T.M."/>
            <person name="Wayne K.J."/>
            <person name="Tettelin H."/>
            <person name="Glass J.I."/>
            <person name="Rusch D."/>
            <person name="Podicherti R."/>
            <person name="Tsui H.-C.T."/>
            <person name="Winkler M.E."/>
        </authorList>
    </citation>
    <scope>NUCLEOTIDE SEQUENCE</scope>
</reference>
<protein>
    <submittedName>
        <fullName evidence="1">Uncharacterized protein</fullName>
    </submittedName>
</protein>